<gene>
    <name evidence="5" type="ORF">GBAR_LOCUS29250</name>
</gene>
<dbReference type="PANTHER" id="PTHR15371:SF0">
    <property type="entry name" value="SD19278P"/>
    <property type="match status" value="1"/>
</dbReference>
<dbReference type="EMBL" id="CASHTH010004098">
    <property type="protein sequence ID" value="CAI8053504.1"/>
    <property type="molecule type" value="Genomic_DNA"/>
</dbReference>
<comment type="caution">
    <text evidence="5">The sequence shown here is derived from an EMBL/GenBank/DDBJ whole genome shotgun (WGS) entry which is preliminary data.</text>
</comment>
<dbReference type="GO" id="GO:0008320">
    <property type="term" value="F:protein transmembrane transporter activity"/>
    <property type="evidence" value="ECO:0007669"/>
    <property type="project" value="TreeGrafter"/>
</dbReference>
<dbReference type="Pfam" id="PF02466">
    <property type="entry name" value="Tim17"/>
    <property type="match status" value="1"/>
</dbReference>
<evidence type="ECO:0000256" key="1">
    <source>
        <dbReference type="ARBA" id="ARBA00004141"/>
    </source>
</evidence>
<proteinExistence type="predicted"/>
<dbReference type="Proteomes" id="UP001174909">
    <property type="component" value="Unassembled WGS sequence"/>
</dbReference>
<evidence type="ECO:0000256" key="3">
    <source>
        <dbReference type="ARBA" id="ARBA00022989"/>
    </source>
</evidence>
<comment type="subcellular location">
    <subcellularLocation>
        <location evidence="1">Membrane</location>
        <topology evidence="1">Multi-pass membrane protein</topology>
    </subcellularLocation>
</comment>
<dbReference type="GO" id="GO:0030150">
    <property type="term" value="P:protein import into mitochondrial matrix"/>
    <property type="evidence" value="ECO:0007669"/>
    <property type="project" value="TreeGrafter"/>
</dbReference>
<keyword evidence="3" id="KW-1133">Transmembrane helix</keyword>
<name>A0AA35TSS2_GEOBA</name>
<keyword evidence="2" id="KW-0812">Transmembrane</keyword>
<dbReference type="PANTHER" id="PTHR15371">
    <property type="entry name" value="TIM23"/>
    <property type="match status" value="1"/>
</dbReference>
<feature type="non-terminal residue" evidence="5">
    <location>
        <position position="1"/>
    </location>
</feature>
<dbReference type="InterPro" id="IPR045238">
    <property type="entry name" value="Tim23-like"/>
</dbReference>
<dbReference type="AlphaFoldDB" id="A0AA35TSS2"/>
<evidence type="ECO:0000313" key="5">
    <source>
        <dbReference type="EMBL" id="CAI8053504.1"/>
    </source>
</evidence>
<keyword evidence="4" id="KW-0472">Membrane</keyword>
<sequence>CTGLTIGGVWGVGEGIQRGAGLSPRLRTTAIFNGLTRRGPFMANNLAVLALLFSPLESALAKGRGVDDSLNTVAAATLTGVLYRSTAGLKSMAIAGGAGCALFGAYTLGRYIMGYSDSLIIFDT</sequence>
<evidence type="ECO:0000313" key="6">
    <source>
        <dbReference type="Proteomes" id="UP001174909"/>
    </source>
</evidence>
<dbReference type="GO" id="GO:0005744">
    <property type="term" value="C:TIM23 mitochondrial import inner membrane translocase complex"/>
    <property type="evidence" value="ECO:0007669"/>
    <property type="project" value="TreeGrafter"/>
</dbReference>
<keyword evidence="6" id="KW-1185">Reference proteome</keyword>
<protein>
    <submittedName>
        <fullName evidence="5">Mitochondrial import inner membrane translocase subunit tim23</fullName>
    </submittedName>
</protein>
<organism evidence="5 6">
    <name type="scientific">Geodia barretti</name>
    <name type="common">Barrett's horny sponge</name>
    <dbReference type="NCBI Taxonomy" id="519541"/>
    <lineage>
        <taxon>Eukaryota</taxon>
        <taxon>Metazoa</taxon>
        <taxon>Porifera</taxon>
        <taxon>Demospongiae</taxon>
        <taxon>Heteroscleromorpha</taxon>
        <taxon>Tetractinellida</taxon>
        <taxon>Astrophorina</taxon>
        <taxon>Geodiidae</taxon>
        <taxon>Geodia</taxon>
    </lineage>
</organism>
<reference evidence="5" key="1">
    <citation type="submission" date="2023-03" db="EMBL/GenBank/DDBJ databases">
        <authorList>
            <person name="Steffen K."/>
            <person name="Cardenas P."/>
        </authorList>
    </citation>
    <scope>NUCLEOTIDE SEQUENCE</scope>
</reference>
<accession>A0AA35TSS2</accession>
<evidence type="ECO:0000256" key="4">
    <source>
        <dbReference type="ARBA" id="ARBA00023136"/>
    </source>
</evidence>
<evidence type="ECO:0000256" key="2">
    <source>
        <dbReference type="ARBA" id="ARBA00022692"/>
    </source>
</evidence>